<dbReference type="Proteomes" id="UP000783213">
    <property type="component" value="Unassembled WGS sequence"/>
</dbReference>
<dbReference type="RefSeq" id="XP_038805268.1">
    <property type="nucleotide sequence ID" value="XM_038958443.1"/>
</dbReference>
<accession>A0ABQ7I840</accession>
<proteinExistence type="predicted"/>
<comment type="caution">
    <text evidence="1">The sequence shown here is derived from an EMBL/GenBank/DDBJ whole genome shotgun (WGS) entry which is preliminary data.</text>
</comment>
<keyword evidence="2" id="KW-1185">Reference proteome</keyword>
<dbReference type="GeneID" id="62237592"/>
<dbReference type="EMBL" id="RCSX01000040">
    <property type="protein sequence ID" value="KAF7916236.1"/>
    <property type="molecule type" value="Genomic_DNA"/>
</dbReference>
<dbReference type="InterPro" id="IPR029063">
    <property type="entry name" value="SAM-dependent_MTases_sf"/>
</dbReference>
<name>A0ABQ7I840_9HELO</name>
<sequence>MAQYMQGQKTCLDTFPLEKEMCGWKPTSGEDVLLVDVCGNVGPLLDELKAKTAGIENRIMNFPKTAPCDLGKTSDAILMQLRRILLFKSRCMTLTPLSPSKLNEKIFPDPNVNWQMTQIDISMMACSASLERTEAMWGAFRDSVGLNVVRKYFYQPEFCDGVLVAERK</sequence>
<protein>
    <recommendedName>
        <fullName evidence="3">O-methyltransferase domain-containing protein</fullName>
    </recommendedName>
</protein>
<organism evidence="1 2">
    <name type="scientific">Botrytis deweyae</name>
    <dbReference type="NCBI Taxonomy" id="2478750"/>
    <lineage>
        <taxon>Eukaryota</taxon>
        <taxon>Fungi</taxon>
        <taxon>Dikarya</taxon>
        <taxon>Ascomycota</taxon>
        <taxon>Pezizomycotina</taxon>
        <taxon>Leotiomycetes</taxon>
        <taxon>Helotiales</taxon>
        <taxon>Sclerotiniaceae</taxon>
        <taxon>Botrytis</taxon>
    </lineage>
</organism>
<reference evidence="1 2" key="1">
    <citation type="journal article" date="2020" name="Genome Biol. Evol.">
        <title>Comparative genomics of Sclerotiniaceae.</title>
        <authorList>
            <person name="Valero Jimenez C.A."/>
            <person name="Steentjes M."/>
            <person name="Scholten O.E."/>
            <person name="Van Kan J.A.L."/>
        </authorList>
    </citation>
    <scope>NUCLEOTIDE SEQUENCE [LARGE SCALE GENOMIC DNA]</scope>
    <source>
        <strain evidence="1 2">B1</strain>
    </source>
</reference>
<evidence type="ECO:0008006" key="3">
    <source>
        <dbReference type="Google" id="ProtNLM"/>
    </source>
</evidence>
<evidence type="ECO:0000313" key="1">
    <source>
        <dbReference type="EMBL" id="KAF7916236.1"/>
    </source>
</evidence>
<gene>
    <name evidence="1" type="ORF">EAE98_010821</name>
</gene>
<dbReference type="Gene3D" id="3.40.50.150">
    <property type="entry name" value="Vaccinia Virus protein VP39"/>
    <property type="match status" value="1"/>
</dbReference>
<evidence type="ECO:0000313" key="2">
    <source>
        <dbReference type="Proteomes" id="UP000783213"/>
    </source>
</evidence>